<dbReference type="AlphaFoldDB" id="A0A5C5TRX9"/>
<organism evidence="2 3">
    <name type="scientific">Luteimonas wenzhouensis</name>
    <dbReference type="NCBI Taxonomy" id="2599615"/>
    <lineage>
        <taxon>Bacteria</taxon>
        <taxon>Pseudomonadati</taxon>
        <taxon>Pseudomonadota</taxon>
        <taxon>Gammaproteobacteria</taxon>
        <taxon>Lysobacterales</taxon>
        <taxon>Lysobacteraceae</taxon>
        <taxon>Luteimonas</taxon>
    </lineage>
</organism>
<protein>
    <submittedName>
        <fullName evidence="2">Uncharacterized protein</fullName>
    </submittedName>
</protein>
<dbReference type="Proteomes" id="UP000315949">
    <property type="component" value="Unassembled WGS sequence"/>
</dbReference>
<accession>A0A5C5TRX9</accession>
<reference evidence="2 3" key="1">
    <citation type="submission" date="2019-07" db="EMBL/GenBank/DDBJ databases">
        <title>Luteimonas sp. YD-1 nov., isolated from acidic soil.</title>
        <authorList>
            <person name="Zhou J."/>
        </authorList>
    </citation>
    <scope>NUCLEOTIDE SEQUENCE [LARGE SCALE GENOMIC DNA]</scope>
    <source>
        <strain evidence="2 3">YD-1</strain>
    </source>
</reference>
<feature type="region of interest" description="Disordered" evidence="1">
    <location>
        <begin position="276"/>
        <end position="300"/>
    </location>
</feature>
<evidence type="ECO:0000313" key="3">
    <source>
        <dbReference type="Proteomes" id="UP000315949"/>
    </source>
</evidence>
<keyword evidence="3" id="KW-1185">Reference proteome</keyword>
<dbReference type="EMBL" id="VOHE01000010">
    <property type="protein sequence ID" value="TWT17041.1"/>
    <property type="molecule type" value="Genomic_DNA"/>
</dbReference>
<comment type="caution">
    <text evidence="2">The sequence shown here is derived from an EMBL/GenBank/DDBJ whole genome shotgun (WGS) entry which is preliminary data.</text>
</comment>
<feature type="compositionally biased region" description="Low complexity" evidence="1">
    <location>
        <begin position="291"/>
        <end position="300"/>
    </location>
</feature>
<evidence type="ECO:0000313" key="2">
    <source>
        <dbReference type="EMBL" id="TWT17041.1"/>
    </source>
</evidence>
<dbReference type="RefSeq" id="WP_146313556.1">
    <property type="nucleotide sequence ID" value="NZ_VOHE01000010.1"/>
</dbReference>
<dbReference type="OrthoDB" id="6194714at2"/>
<proteinExistence type="predicted"/>
<sequence length="300" mass="32206">MLSGLLAAALLAGLAGCGGRQDADDAGRAEPPTPGETVRLLTAHLADGRLDAFARDAVPPDLHAQLEQAWREGRTRWPLDQLPFAPHIPRAMAALSAPGAERDLQQAFDRQLANTSLAAAAEFLTVFTVQYITRQGEFSDSEREHYPQLVEALGSWAMQAPLGDRARAQAAIAALSAAAREAALDSDEAFARAGMDDSLRHMSRMAVTLREALQAYGLDLAADLRAMDVQLQSQTGDMAMVRMQYRLAGSPIDTVVQLQRLDGRWYVSDFLHHARDALQRPAPEPAPGPPADAGSEAPAA</sequence>
<gene>
    <name evidence="2" type="ORF">FQY79_14245</name>
</gene>
<name>A0A5C5TRX9_9GAMM</name>
<evidence type="ECO:0000256" key="1">
    <source>
        <dbReference type="SAM" id="MobiDB-lite"/>
    </source>
</evidence>